<proteinExistence type="predicted"/>
<dbReference type="EMBL" id="MU251567">
    <property type="protein sequence ID" value="KAG9232052.1"/>
    <property type="molecule type" value="Genomic_DNA"/>
</dbReference>
<organism evidence="1 2">
    <name type="scientific">Amylocarpus encephaloides</name>
    <dbReference type="NCBI Taxonomy" id="45428"/>
    <lineage>
        <taxon>Eukaryota</taxon>
        <taxon>Fungi</taxon>
        <taxon>Dikarya</taxon>
        <taxon>Ascomycota</taxon>
        <taxon>Pezizomycotina</taxon>
        <taxon>Leotiomycetes</taxon>
        <taxon>Helotiales</taxon>
        <taxon>Helotiales incertae sedis</taxon>
        <taxon>Amylocarpus</taxon>
    </lineage>
</organism>
<reference evidence="1" key="1">
    <citation type="journal article" date="2021" name="IMA Fungus">
        <title>Genomic characterization of three marine fungi, including Emericellopsis atlantica sp. nov. with signatures of a generalist lifestyle and marine biomass degradation.</title>
        <authorList>
            <person name="Hagestad O.C."/>
            <person name="Hou L."/>
            <person name="Andersen J.H."/>
            <person name="Hansen E.H."/>
            <person name="Altermark B."/>
            <person name="Li C."/>
            <person name="Kuhnert E."/>
            <person name="Cox R.J."/>
            <person name="Crous P.W."/>
            <person name="Spatafora J.W."/>
            <person name="Lail K."/>
            <person name="Amirebrahimi M."/>
            <person name="Lipzen A."/>
            <person name="Pangilinan J."/>
            <person name="Andreopoulos W."/>
            <person name="Hayes R.D."/>
            <person name="Ng V."/>
            <person name="Grigoriev I.V."/>
            <person name="Jackson S.A."/>
            <person name="Sutton T.D.S."/>
            <person name="Dobson A.D.W."/>
            <person name="Rama T."/>
        </authorList>
    </citation>
    <scope>NUCLEOTIDE SEQUENCE</scope>
    <source>
        <strain evidence="1">TRa018bII</strain>
    </source>
</reference>
<dbReference type="SUPFAM" id="SSF51182">
    <property type="entry name" value="RmlC-like cupins"/>
    <property type="match status" value="1"/>
</dbReference>
<dbReference type="InterPro" id="IPR011051">
    <property type="entry name" value="RmlC_Cupin_sf"/>
</dbReference>
<evidence type="ECO:0000313" key="2">
    <source>
        <dbReference type="Proteomes" id="UP000824998"/>
    </source>
</evidence>
<dbReference type="AlphaFoldDB" id="A0A9P7YF56"/>
<dbReference type="Proteomes" id="UP000824998">
    <property type="component" value="Unassembled WGS sequence"/>
</dbReference>
<dbReference type="Gene3D" id="2.60.120.10">
    <property type="entry name" value="Jelly Rolls"/>
    <property type="match status" value="1"/>
</dbReference>
<evidence type="ECO:0000313" key="1">
    <source>
        <dbReference type="EMBL" id="KAG9232052.1"/>
    </source>
</evidence>
<name>A0A9P7YF56_9HELO</name>
<sequence>MSTKPITWNKDRPATQITPTFRYILADNPTYTAVGLKVTFPPGASYPPHRHGTANVIAMVIEGTCLSGMNDSEAQTYKVGETCDNASETEIAVIVVTFIVKTEILESEGLGVLVKVEPEYMDGAMEQMARCGTMPAL</sequence>
<dbReference type="PANTHER" id="PTHR38599">
    <property type="entry name" value="CUPIN DOMAIN PROTEIN (AFU_ORTHOLOGUE AFUA_3G13620)"/>
    <property type="match status" value="1"/>
</dbReference>
<keyword evidence="2" id="KW-1185">Reference proteome</keyword>
<protein>
    <recommendedName>
        <fullName evidence="3">Cupin 2 conserved barrel domain-containing protein</fullName>
    </recommendedName>
</protein>
<accession>A0A9P7YF56</accession>
<dbReference type="OrthoDB" id="5793281at2759"/>
<comment type="caution">
    <text evidence="1">The sequence shown here is derived from an EMBL/GenBank/DDBJ whole genome shotgun (WGS) entry which is preliminary data.</text>
</comment>
<dbReference type="InterPro" id="IPR014710">
    <property type="entry name" value="RmlC-like_jellyroll"/>
</dbReference>
<dbReference type="PANTHER" id="PTHR38599:SF1">
    <property type="entry name" value="CUPIN DOMAIN PROTEIN (AFU_ORTHOLOGUE AFUA_3G13620)"/>
    <property type="match status" value="1"/>
</dbReference>
<evidence type="ECO:0008006" key="3">
    <source>
        <dbReference type="Google" id="ProtNLM"/>
    </source>
</evidence>
<gene>
    <name evidence="1" type="ORF">BJ875DRAFT_381607</name>
</gene>